<reference evidence="2 3" key="1">
    <citation type="submission" date="2024-08" db="EMBL/GenBank/DDBJ databases">
        <authorList>
            <person name="Lu H."/>
        </authorList>
    </citation>
    <scope>NUCLEOTIDE SEQUENCE [LARGE SCALE GENOMIC DNA]</scope>
    <source>
        <strain evidence="2 3">LYH14W</strain>
    </source>
</reference>
<dbReference type="RefSeq" id="WP_394485106.1">
    <property type="nucleotide sequence ID" value="NZ_JBIGHV010000041.1"/>
</dbReference>
<evidence type="ECO:0000256" key="1">
    <source>
        <dbReference type="SAM" id="Phobius"/>
    </source>
</evidence>
<dbReference type="NCBIfam" id="TIGR02532">
    <property type="entry name" value="IV_pilin_GFxxxE"/>
    <property type="match status" value="1"/>
</dbReference>
<gene>
    <name evidence="2" type="ORF">ACG00Y_28825</name>
</gene>
<dbReference type="Pfam" id="PF07963">
    <property type="entry name" value="N_methyl"/>
    <property type="match status" value="1"/>
</dbReference>
<accession>A0ABW7FFF6</accession>
<evidence type="ECO:0000313" key="3">
    <source>
        <dbReference type="Proteomes" id="UP001606210"/>
    </source>
</evidence>
<keyword evidence="3" id="KW-1185">Reference proteome</keyword>
<sequence>MPVSWSRGRGFTLVEMLAVVAIVGVLVS</sequence>
<keyword evidence="1" id="KW-0812">Transmembrane</keyword>
<comment type="caution">
    <text evidence="2">The sequence shown here is derived from an EMBL/GenBank/DDBJ whole genome shotgun (WGS) entry which is preliminary data.</text>
</comment>
<keyword evidence="1" id="KW-0472">Membrane</keyword>
<dbReference type="InterPro" id="IPR012902">
    <property type="entry name" value="N_methyl_site"/>
</dbReference>
<keyword evidence="1" id="KW-1133">Transmembrane helix</keyword>
<dbReference type="EMBL" id="JBIGHV010000041">
    <property type="protein sequence ID" value="MFG6433932.1"/>
    <property type="molecule type" value="Genomic_DNA"/>
</dbReference>
<feature type="transmembrane region" description="Helical" evidence="1">
    <location>
        <begin position="6"/>
        <end position="27"/>
    </location>
</feature>
<protein>
    <submittedName>
        <fullName evidence="2">Prepilin-type N-terminal cleavage/methylation domain-containing protein</fullName>
    </submittedName>
</protein>
<name>A0ABW7FFF6_9BURK</name>
<proteinExistence type="predicted"/>
<evidence type="ECO:0000313" key="2">
    <source>
        <dbReference type="EMBL" id="MFG6433932.1"/>
    </source>
</evidence>
<dbReference type="Proteomes" id="UP001606210">
    <property type="component" value="Unassembled WGS sequence"/>
</dbReference>
<feature type="non-terminal residue" evidence="2">
    <location>
        <position position="28"/>
    </location>
</feature>
<organism evidence="2 3">
    <name type="scientific">Pelomonas parva</name>
    <dbReference type="NCBI Taxonomy" id="3299032"/>
    <lineage>
        <taxon>Bacteria</taxon>
        <taxon>Pseudomonadati</taxon>
        <taxon>Pseudomonadota</taxon>
        <taxon>Betaproteobacteria</taxon>
        <taxon>Burkholderiales</taxon>
        <taxon>Sphaerotilaceae</taxon>
        <taxon>Roseateles</taxon>
    </lineage>
</organism>